<comment type="caution">
    <text evidence="3">The sequence shown here is derived from an EMBL/GenBank/DDBJ whole genome shotgun (WGS) entry which is preliminary data.</text>
</comment>
<feature type="domain" description="HTH cro/C1-type" evidence="2">
    <location>
        <begin position="17"/>
        <end position="71"/>
    </location>
</feature>
<organism evidence="3 4">
    <name type="scientific">Segatella copri</name>
    <dbReference type="NCBI Taxonomy" id="165179"/>
    <lineage>
        <taxon>Bacteria</taxon>
        <taxon>Pseudomonadati</taxon>
        <taxon>Bacteroidota</taxon>
        <taxon>Bacteroidia</taxon>
        <taxon>Bacteroidales</taxon>
        <taxon>Prevotellaceae</taxon>
        <taxon>Segatella</taxon>
    </lineage>
</organism>
<keyword evidence="4" id="KW-1185">Reference proteome</keyword>
<accession>A0A6A7WBL0</accession>
<dbReference type="NCBIfam" id="TIGR02607">
    <property type="entry name" value="antidote_HigA"/>
    <property type="match status" value="1"/>
</dbReference>
<dbReference type="InterPro" id="IPR013430">
    <property type="entry name" value="Toxin_antidote_HigA"/>
</dbReference>
<evidence type="ECO:0000259" key="2">
    <source>
        <dbReference type="PROSITE" id="PS50943"/>
    </source>
</evidence>
<dbReference type="Pfam" id="PF01381">
    <property type="entry name" value="HTH_3"/>
    <property type="match status" value="1"/>
</dbReference>
<dbReference type="PANTHER" id="PTHR36924:SF1">
    <property type="entry name" value="ANTITOXIN HIGA-1"/>
    <property type="match status" value="1"/>
</dbReference>
<dbReference type="InterPro" id="IPR001387">
    <property type="entry name" value="Cro/C1-type_HTH"/>
</dbReference>
<dbReference type="PANTHER" id="PTHR36924">
    <property type="entry name" value="ANTITOXIN HIGA-1"/>
    <property type="match status" value="1"/>
</dbReference>
<dbReference type="Proteomes" id="UP000384372">
    <property type="component" value="Unassembled WGS sequence"/>
</dbReference>
<dbReference type="EMBL" id="VZAD01000061">
    <property type="protein sequence ID" value="MQP11864.1"/>
    <property type="molecule type" value="Genomic_DNA"/>
</dbReference>
<dbReference type="OrthoDB" id="9796786at2"/>
<proteinExistence type="predicted"/>
<evidence type="ECO:0000313" key="4">
    <source>
        <dbReference type="Proteomes" id="UP000384372"/>
    </source>
</evidence>
<dbReference type="AlphaFoldDB" id="A0A6A7WBL0"/>
<gene>
    <name evidence="3" type="ORF">F7D20_07830</name>
</gene>
<sequence>MSNLGFGFYPTHPGEILKEELEERGISQRKFAESIGMGYSVLNEILNGKRPVTTTSALMFEAALDIPADSLLKLQMKYNMHTARKDNALVEKLKQIRKVAAIL</sequence>
<dbReference type="Gene3D" id="1.10.260.40">
    <property type="entry name" value="lambda repressor-like DNA-binding domains"/>
    <property type="match status" value="1"/>
</dbReference>
<dbReference type="SMART" id="SM00530">
    <property type="entry name" value="HTH_XRE"/>
    <property type="match status" value="1"/>
</dbReference>
<dbReference type="CDD" id="cd00093">
    <property type="entry name" value="HTH_XRE"/>
    <property type="match status" value="1"/>
</dbReference>
<keyword evidence="1" id="KW-0238">DNA-binding</keyword>
<evidence type="ECO:0000313" key="3">
    <source>
        <dbReference type="EMBL" id="MQP11864.1"/>
    </source>
</evidence>
<dbReference type="GO" id="GO:0003677">
    <property type="term" value="F:DNA binding"/>
    <property type="evidence" value="ECO:0007669"/>
    <property type="project" value="UniProtKB-KW"/>
</dbReference>
<dbReference type="PROSITE" id="PS50943">
    <property type="entry name" value="HTH_CROC1"/>
    <property type="match status" value="1"/>
</dbReference>
<name>A0A6A7WBL0_9BACT</name>
<protein>
    <submittedName>
        <fullName evidence="3">HigA family addiction module antidote protein</fullName>
    </submittedName>
</protein>
<reference evidence="3 4" key="1">
    <citation type="submission" date="2019-09" db="EMBL/GenBank/DDBJ databases">
        <title>Distinct polysaccharide growth profiles of human intestinal Prevotella copri isolates.</title>
        <authorList>
            <person name="Fehlner-Peach H."/>
            <person name="Magnabosco C."/>
            <person name="Raghavan V."/>
            <person name="Scher J.U."/>
            <person name="Tett A."/>
            <person name="Cox L.M."/>
            <person name="Gottsegen C."/>
            <person name="Watters A."/>
            <person name="Wiltshire- Gordon J.D."/>
            <person name="Segata N."/>
            <person name="Bonneau R."/>
            <person name="Littman D.R."/>
        </authorList>
    </citation>
    <scope>NUCLEOTIDE SEQUENCE [LARGE SCALE GENOMIC DNA]</scope>
    <source>
        <strain evidence="4">iAQ1173</strain>
    </source>
</reference>
<dbReference type="RefSeq" id="WP_158463540.1">
    <property type="nucleotide sequence ID" value="NZ_VZAD01000061.1"/>
</dbReference>
<dbReference type="InterPro" id="IPR010982">
    <property type="entry name" value="Lambda_DNA-bd_dom_sf"/>
</dbReference>
<dbReference type="SUPFAM" id="SSF47413">
    <property type="entry name" value="lambda repressor-like DNA-binding domains"/>
    <property type="match status" value="1"/>
</dbReference>
<evidence type="ECO:0000256" key="1">
    <source>
        <dbReference type="ARBA" id="ARBA00023125"/>
    </source>
</evidence>